<evidence type="ECO:0000259" key="19">
    <source>
        <dbReference type="Pfam" id="PF01207"/>
    </source>
</evidence>
<organism evidence="20 21">
    <name type="scientific">Cytospora paraplurivora</name>
    <dbReference type="NCBI Taxonomy" id="2898453"/>
    <lineage>
        <taxon>Eukaryota</taxon>
        <taxon>Fungi</taxon>
        <taxon>Dikarya</taxon>
        <taxon>Ascomycota</taxon>
        <taxon>Pezizomycotina</taxon>
        <taxon>Sordariomycetes</taxon>
        <taxon>Sordariomycetidae</taxon>
        <taxon>Diaporthales</taxon>
        <taxon>Cytosporaceae</taxon>
        <taxon>Cytospora</taxon>
    </lineage>
</organism>
<feature type="compositionally biased region" description="Basic and acidic residues" evidence="18">
    <location>
        <begin position="478"/>
        <end position="487"/>
    </location>
</feature>
<evidence type="ECO:0000256" key="9">
    <source>
        <dbReference type="ARBA" id="ARBA00038313"/>
    </source>
</evidence>
<comment type="catalytic activity">
    <reaction evidence="16">
        <text>a 5,6-dihydrouridine in mRNA + NADP(+) = a uridine in mRNA + NADPH + H(+)</text>
        <dbReference type="Rhea" id="RHEA:69855"/>
        <dbReference type="Rhea" id="RHEA-COMP:14658"/>
        <dbReference type="Rhea" id="RHEA-COMP:17789"/>
        <dbReference type="ChEBI" id="CHEBI:15378"/>
        <dbReference type="ChEBI" id="CHEBI:57783"/>
        <dbReference type="ChEBI" id="CHEBI:58349"/>
        <dbReference type="ChEBI" id="CHEBI:65315"/>
        <dbReference type="ChEBI" id="CHEBI:74443"/>
    </reaction>
    <physiologicalReaction direction="right-to-left" evidence="16">
        <dbReference type="Rhea" id="RHEA:69857"/>
    </physiologicalReaction>
</comment>
<feature type="region of interest" description="Disordered" evidence="18">
    <location>
        <begin position="83"/>
        <end position="132"/>
    </location>
</feature>
<keyword evidence="4" id="KW-0507">mRNA processing</keyword>
<keyword evidence="3" id="KW-0288">FMN</keyword>
<keyword evidence="7" id="KW-0560">Oxidoreductase</keyword>
<feature type="region of interest" description="Disordered" evidence="18">
    <location>
        <begin position="567"/>
        <end position="628"/>
    </location>
</feature>
<dbReference type="PROSITE" id="PS01136">
    <property type="entry name" value="UPF0034"/>
    <property type="match status" value="1"/>
</dbReference>
<evidence type="ECO:0000256" key="18">
    <source>
        <dbReference type="SAM" id="MobiDB-lite"/>
    </source>
</evidence>
<keyword evidence="21" id="KW-1185">Reference proteome</keyword>
<keyword evidence="2" id="KW-0285">Flavoprotein</keyword>
<dbReference type="AlphaFoldDB" id="A0AAN9YG74"/>
<evidence type="ECO:0000256" key="11">
    <source>
        <dbReference type="ARBA" id="ARBA00045934"/>
    </source>
</evidence>
<reference evidence="20 21" key="1">
    <citation type="journal article" date="2023" name="PLoS ONE">
        <title>Cytospora paraplurivora sp. nov. isolated from orchards with fruit tree decline syndrome in Ontario, Canada.</title>
        <authorList>
            <person name="Ilyukhin E."/>
            <person name="Nguyen H.D.T."/>
            <person name="Castle A.J."/>
            <person name="Ellouze W."/>
        </authorList>
    </citation>
    <scope>NUCLEOTIDE SEQUENCE [LARGE SCALE GENOMIC DNA]</scope>
    <source>
        <strain evidence="20 21">FDS-564</strain>
    </source>
</reference>
<keyword evidence="6" id="KW-0521">NADP</keyword>
<dbReference type="Pfam" id="PF01207">
    <property type="entry name" value="Dus"/>
    <property type="match status" value="1"/>
</dbReference>
<keyword evidence="8" id="KW-0520">NAD</keyword>
<dbReference type="PANTHER" id="PTHR11082">
    <property type="entry name" value="TRNA-DIHYDROURIDINE SYNTHASE"/>
    <property type="match status" value="1"/>
</dbReference>
<protein>
    <recommendedName>
        <fullName evidence="10">tRNA-dihydrouridine(16/17) synthase [NAD(P)(+)]</fullName>
        <ecNumber evidence="10">1.3.1.88</ecNumber>
    </recommendedName>
</protein>
<evidence type="ECO:0000256" key="17">
    <source>
        <dbReference type="ARBA" id="ARBA00049467"/>
    </source>
</evidence>
<evidence type="ECO:0000256" key="13">
    <source>
        <dbReference type="ARBA" id="ARBA00047652"/>
    </source>
</evidence>
<dbReference type="InterPro" id="IPR013785">
    <property type="entry name" value="Aldolase_TIM"/>
</dbReference>
<evidence type="ECO:0000256" key="2">
    <source>
        <dbReference type="ARBA" id="ARBA00022630"/>
    </source>
</evidence>
<evidence type="ECO:0000256" key="12">
    <source>
        <dbReference type="ARBA" id="ARBA00047287"/>
    </source>
</evidence>
<feature type="compositionally biased region" description="Basic and acidic residues" evidence="18">
    <location>
        <begin position="122"/>
        <end position="132"/>
    </location>
</feature>
<dbReference type="InterPro" id="IPR035587">
    <property type="entry name" value="DUS-like_FMN-bd"/>
</dbReference>
<proteinExistence type="inferred from homology"/>
<evidence type="ECO:0000256" key="16">
    <source>
        <dbReference type="ARBA" id="ARBA00049447"/>
    </source>
</evidence>
<feature type="compositionally biased region" description="Polar residues" evidence="18">
    <location>
        <begin position="86"/>
        <end position="98"/>
    </location>
</feature>
<sequence length="628" mass="68201">MASEATPATAVSPAARPAKLHGRAFYESIGSPKYIVAPMVDQSEFAWRMLTRSFLPESERSSILAYTPMFHARLFVDSQKYRDSHFQPTPSTASLVSTQHQHQHQHQHQQPSGADPAAAADGQEHERPYLDGNPKIDRPLFVQFCANDPQALLSAAKLVAPHCDAVDLNLGCPQGIARKGHYGAFLQEDQELIHNMVRALHEGLDVPVTAKIRVLDTREATLAYARNVLSAGASILTVHGRRREQKGHMTGVADWEHIRYLREQLPPETVIFANGNVLQHGDLRRCLDATGADGVMSAEGNLSDPALFAEPPAPGAEAEAAGEFWRGRDGRGGWRVDAVMRRYLDIMHRYVLNQEPPARRPLFVPGDDEAWLAEREAAEAEAEEPARKKRRRDGGGGGGGGGGDKKGPAKMTSITAGPNFVGMQAHLFHMLRHFVTRHHDVRDAMARSRLGDISSHERTLAMVERKVAEGLLEYERTGGKSVEDDGRNSAYEKGSRKEGDAPVASAVAPTPDAGAPGAGGEEVVVVVDDPNSSVATVKRCKRPWWVVQPIIRPLPAEALAKGAISLSKKERQKTEEGSKGNGNKAEAEAVAQPSVTPVQMNGNGVKSEATQETLEEKTSFPESDLVSG</sequence>
<keyword evidence="5" id="KW-0819">tRNA processing</keyword>
<comment type="caution">
    <text evidence="20">The sequence shown here is derived from an EMBL/GenBank/DDBJ whole genome shotgun (WGS) entry which is preliminary data.</text>
</comment>
<dbReference type="EC" id="1.3.1.88" evidence="10"/>
<name>A0AAN9YG74_9PEZI</name>
<comment type="catalytic activity">
    <reaction evidence="17">
        <text>5,6-dihydrouridine(17) in tRNA + NADP(+) = uridine(17) in tRNA + NADPH + H(+)</text>
        <dbReference type="Rhea" id="RHEA:53368"/>
        <dbReference type="Rhea" id="RHEA-COMP:13541"/>
        <dbReference type="Rhea" id="RHEA-COMP:13542"/>
        <dbReference type="ChEBI" id="CHEBI:15378"/>
        <dbReference type="ChEBI" id="CHEBI:57783"/>
        <dbReference type="ChEBI" id="CHEBI:58349"/>
        <dbReference type="ChEBI" id="CHEBI:65315"/>
        <dbReference type="ChEBI" id="CHEBI:74443"/>
        <dbReference type="EC" id="1.3.1.88"/>
    </reaction>
    <physiologicalReaction direction="right-to-left" evidence="17">
        <dbReference type="Rhea" id="RHEA:53370"/>
    </physiologicalReaction>
</comment>
<dbReference type="SUPFAM" id="SSF51395">
    <property type="entry name" value="FMN-linked oxidoreductases"/>
    <property type="match status" value="1"/>
</dbReference>
<evidence type="ECO:0000313" key="20">
    <source>
        <dbReference type="EMBL" id="KAK7740572.1"/>
    </source>
</evidence>
<gene>
    <name evidence="20" type="primary">DUS1</name>
    <name evidence="20" type="ORF">SLS53_005417</name>
</gene>
<dbReference type="CDD" id="cd02801">
    <property type="entry name" value="DUS_like_FMN"/>
    <property type="match status" value="1"/>
</dbReference>
<evidence type="ECO:0000256" key="6">
    <source>
        <dbReference type="ARBA" id="ARBA00022857"/>
    </source>
</evidence>
<feature type="compositionally biased region" description="Low complexity" evidence="18">
    <location>
        <begin position="108"/>
        <end position="121"/>
    </location>
</feature>
<evidence type="ECO:0000256" key="7">
    <source>
        <dbReference type="ARBA" id="ARBA00023002"/>
    </source>
</evidence>
<comment type="function">
    <text evidence="11">Catalyzes the synthesis of dihydrouridine, a modified base found in the D-loop of most tRNAs. Specifically modifies U47 in cytoplasmic tRNAs. Catalyzes the synthesis of dihydrouridine in some mRNAs, thereby affecting their translation.</text>
</comment>
<dbReference type="GO" id="GO:0017150">
    <property type="term" value="F:tRNA dihydrouridine synthase activity"/>
    <property type="evidence" value="ECO:0007669"/>
    <property type="project" value="InterPro"/>
</dbReference>
<comment type="cofactor">
    <cofactor evidence="1">
        <name>FMN</name>
        <dbReference type="ChEBI" id="CHEBI:58210"/>
    </cofactor>
</comment>
<dbReference type="GO" id="GO:0050660">
    <property type="term" value="F:flavin adenine dinucleotide binding"/>
    <property type="evidence" value="ECO:0007669"/>
    <property type="project" value="InterPro"/>
</dbReference>
<dbReference type="PANTHER" id="PTHR11082:SF5">
    <property type="entry name" value="TRNA-DIHYDROURIDINE(16_17) SYNTHASE [NAD(P)(+)]-LIKE"/>
    <property type="match status" value="1"/>
</dbReference>
<evidence type="ECO:0000256" key="3">
    <source>
        <dbReference type="ARBA" id="ARBA00022643"/>
    </source>
</evidence>
<evidence type="ECO:0000256" key="8">
    <source>
        <dbReference type="ARBA" id="ARBA00023027"/>
    </source>
</evidence>
<feature type="compositionally biased region" description="Basic and acidic residues" evidence="18">
    <location>
        <begin position="567"/>
        <end position="578"/>
    </location>
</feature>
<evidence type="ECO:0000313" key="21">
    <source>
        <dbReference type="Proteomes" id="UP001320245"/>
    </source>
</evidence>
<evidence type="ECO:0000256" key="1">
    <source>
        <dbReference type="ARBA" id="ARBA00001917"/>
    </source>
</evidence>
<dbReference type="Gene3D" id="3.20.20.70">
    <property type="entry name" value="Aldolase class I"/>
    <property type="match status" value="1"/>
</dbReference>
<dbReference type="Proteomes" id="UP001320245">
    <property type="component" value="Unassembled WGS sequence"/>
</dbReference>
<comment type="catalytic activity">
    <reaction evidence="12">
        <text>5,6-dihydrouridine(17) in tRNA + NAD(+) = uridine(17) in tRNA + NADH + H(+)</text>
        <dbReference type="Rhea" id="RHEA:53372"/>
        <dbReference type="Rhea" id="RHEA-COMP:13541"/>
        <dbReference type="Rhea" id="RHEA-COMP:13542"/>
        <dbReference type="ChEBI" id="CHEBI:15378"/>
        <dbReference type="ChEBI" id="CHEBI:57540"/>
        <dbReference type="ChEBI" id="CHEBI:57945"/>
        <dbReference type="ChEBI" id="CHEBI:65315"/>
        <dbReference type="ChEBI" id="CHEBI:74443"/>
        <dbReference type="EC" id="1.3.1.88"/>
    </reaction>
    <physiologicalReaction direction="right-to-left" evidence="12">
        <dbReference type="Rhea" id="RHEA:53374"/>
    </physiologicalReaction>
</comment>
<evidence type="ECO:0000256" key="4">
    <source>
        <dbReference type="ARBA" id="ARBA00022664"/>
    </source>
</evidence>
<comment type="catalytic activity">
    <reaction evidence="13">
        <text>5,6-dihydrouridine(16) in tRNA + NADP(+) = uridine(16) in tRNA + NADPH + H(+)</text>
        <dbReference type="Rhea" id="RHEA:53376"/>
        <dbReference type="Rhea" id="RHEA-COMP:13543"/>
        <dbReference type="Rhea" id="RHEA-COMP:13544"/>
        <dbReference type="ChEBI" id="CHEBI:15378"/>
        <dbReference type="ChEBI" id="CHEBI:57783"/>
        <dbReference type="ChEBI" id="CHEBI:58349"/>
        <dbReference type="ChEBI" id="CHEBI:65315"/>
        <dbReference type="ChEBI" id="CHEBI:74443"/>
        <dbReference type="EC" id="1.3.1.88"/>
    </reaction>
    <physiologicalReaction direction="right-to-left" evidence="13">
        <dbReference type="Rhea" id="RHEA:53378"/>
    </physiologicalReaction>
</comment>
<feature type="domain" description="DUS-like FMN-binding" evidence="19">
    <location>
        <begin position="137"/>
        <end position="310"/>
    </location>
</feature>
<feature type="compositionally biased region" description="Low complexity" evidence="18">
    <location>
        <begin position="506"/>
        <end position="519"/>
    </location>
</feature>
<comment type="similarity">
    <text evidence="9">Belongs to the Dus family. Dus1 subfamily.</text>
</comment>
<dbReference type="EMBL" id="JAJSPL020000020">
    <property type="protein sequence ID" value="KAK7740572.1"/>
    <property type="molecule type" value="Genomic_DNA"/>
</dbReference>
<comment type="catalytic activity">
    <reaction evidence="14">
        <text>a 5,6-dihydrouridine in mRNA + NAD(+) = a uridine in mRNA + NADH + H(+)</text>
        <dbReference type="Rhea" id="RHEA:69851"/>
        <dbReference type="Rhea" id="RHEA-COMP:14658"/>
        <dbReference type="Rhea" id="RHEA-COMP:17789"/>
        <dbReference type="ChEBI" id="CHEBI:15378"/>
        <dbReference type="ChEBI" id="CHEBI:57540"/>
        <dbReference type="ChEBI" id="CHEBI:57945"/>
        <dbReference type="ChEBI" id="CHEBI:65315"/>
        <dbReference type="ChEBI" id="CHEBI:74443"/>
    </reaction>
    <physiologicalReaction direction="right-to-left" evidence="14">
        <dbReference type="Rhea" id="RHEA:69853"/>
    </physiologicalReaction>
</comment>
<evidence type="ECO:0000256" key="10">
    <source>
        <dbReference type="ARBA" id="ARBA00038890"/>
    </source>
</evidence>
<evidence type="ECO:0000256" key="5">
    <source>
        <dbReference type="ARBA" id="ARBA00022694"/>
    </source>
</evidence>
<dbReference type="InterPro" id="IPR018517">
    <property type="entry name" value="tRNA_hU_synthase_CS"/>
</dbReference>
<comment type="catalytic activity">
    <reaction evidence="15">
        <text>5,6-dihydrouridine(16) in tRNA + NAD(+) = uridine(16) in tRNA + NADH + H(+)</text>
        <dbReference type="Rhea" id="RHEA:53380"/>
        <dbReference type="Rhea" id="RHEA-COMP:13543"/>
        <dbReference type="Rhea" id="RHEA-COMP:13544"/>
        <dbReference type="ChEBI" id="CHEBI:15378"/>
        <dbReference type="ChEBI" id="CHEBI:57540"/>
        <dbReference type="ChEBI" id="CHEBI:57945"/>
        <dbReference type="ChEBI" id="CHEBI:65315"/>
        <dbReference type="ChEBI" id="CHEBI:74443"/>
        <dbReference type="EC" id="1.3.1.88"/>
    </reaction>
    <physiologicalReaction direction="right-to-left" evidence="15">
        <dbReference type="Rhea" id="RHEA:53382"/>
    </physiologicalReaction>
</comment>
<feature type="compositionally biased region" description="Polar residues" evidence="18">
    <location>
        <begin position="593"/>
        <end position="612"/>
    </location>
</feature>
<dbReference type="GO" id="GO:0006397">
    <property type="term" value="P:mRNA processing"/>
    <property type="evidence" value="ECO:0007669"/>
    <property type="project" value="UniProtKB-KW"/>
</dbReference>
<evidence type="ECO:0000256" key="14">
    <source>
        <dbReference type="ARBA" id="ARBA00048342"/>
    </source>
</evidence>
<evidence type="ECO:0000256" key="15">
    <source>
        <dbReference type="ARBA" id="ARBA00048934"/>
    </source>
</evidence>
<feature type="region of interest" description="Disordered" evidence="18">
    <location>
        <begin position="478"/>
        <end position="519"/>
    </location>
</feature>
<feature type="region of interest" description="Disordered" evidence="18">
    <location>
        <begin position="376"/>
        <end position="416"/>
    </location>
</feature>
<accession>A0AAN9YG74</accession>